<organism evidence="7">
    <name type="scientific">Odontella aurita</name>
    <dbReference type="NCBI Taxonomy" id="265563"/>
    <lineage>
        <taxon>Eukaryota</taxon>
        <taxon>Sar</taxon>
        <taxon>Stramenopiles</taxon>
        <taxon>Ochrophyta</taxon>
        <taxon>Bacillariophyta</taxon>
        <taxon>Mediophyceae</taxon>
        <taxon>Biddulphiophycidae</taxon>
        <taxon>Eupodiscales</taxon>
        <taxon>Odontellaceae</taxon>
        <taxon>Odontella</taxon>
    </lineage>
</organism>
<evidence type="ECO:0000259" key="6">
    <source>
        <dbReference type="PROSITE" id="PS50056"/>
    </source>
</evidence>
<dbReference type="PROSITE" id="PS00383">
    <property type="entry name" value="TYR_PHOSPHATASE_1"/>
    <property type="match status" value="1"/>
</dbReference>
<dbReference type="PANTHER" id="PTHR10159">
    <property type="entry name" value="DUAL SPECIFICITY PROTEIN PHOSPHATASE"/>
    <property type="match status" value="1"/>
</dbReference>
<gene>
    <name evidence="7" type="ORF">OAUR00152_LOCUS2792</name>
</gene>
<dbReference type="InterPro" id="IPR003595">
    <property type="entry name" value="Tyr_Pase_cat"/>
</dbReference>
<dbReference type="SMART" id="SM00195">
    <property type="entry name" value="DSPc"/>
    <property type="match status" value="1"/>
</dbReference>
<dbReference type="PANTHER" id="PTHR10159:SF529">
    <property type="entry name" value="TYROSINE-PROTEIN PHOSPHATASE DOMAIN-CONTAINING PROTEIN"/>
    <property type="match status" value="1"/>
</dbReference>
<dbReference type="GO" id="GO:0004725">
    <property type="term" value="F:protein tyrosine phosphatase activity"/>
    <property type="evidence" value="ECO:0007669"/>
    <property type="project" value="UniProtKB-EC"/>
</dbReference>
<dbReference type="CDD" id="cd14498">
    <property type="entry name" value="DSP"/>
    <property type="match status" value="1"/>
</dbReference>
<dbReference type="InterPro" id="IPR016130">
    <property type="entry name" value="Tyr_Pase_AS"/>
</dbReference>
<sequence length="265" mass="30155">MYRGDTHLWNPRFWYYSKTSIHSIAEFKFFNDMGCSVSILRQRNRKLKFQEDDWLYVAALRDRVVLDWRLAIKANTEEERNAEIRRLKILQSNLPVKIADGLFLSDANGATRLKRLQELGITRILNVAGKVGSRIPDDAYQDAGILLQIIEAEDEVGYPILDKHLEETMSFIKDAKNCGGACLVHCQAGINRSGVLVAAYKMISERMDVLDVVAHCRKQRGNIFLSTNQGFQEQLVALARREGLLGVIPLVQSRKSAKDALLRYT</sequence>
<dbReference type="PROSITE" id="PS50054">
    <property type="entry name" value="TYR_PHOSPHATASE_DUAL"/>
    <property type="match status" value="1"/>
</dbReference>
<evidence type="ECO:0000313" key="7">
    <source>
        <dbReference type="EMBL" id="CAE2206348.1"/>
    </source>
</evidence>
<dbReference type="SMART" id="SM00404">
    <property type="entry name" value="PTPc_motif"/>
    <property type="match status" value="1"/>
</dbReference>
<dbReference type="InterPro" id="IPR000340">
    <property type="entry name" value="Dual-sp_phosphatase_cat-dom"/>
</dbReference>
<feature type="domain" description="Tyrosine specific protein phosphatases" evidence="6">
    <location>
        <begin position="166"/>
        <end position="231"/>
    </location>
</feature>
<dbReference type="EC" id="3.1.3.48" evidence="2"/>
<protein>
    <recommendedName>
        <fullName evidence="2">protein-tyrosine-phosphatase</fullName>
        <ecNumber evidence="2">3.1.3.48</ecNumber>
    </recommendedName>
</protein>
<dbReference type="InterPro" id="IPR029021">
    <property type="entry name" value="Prot-tyrosine_phosphatase-like"/>
</dbReference>
<evidence type="ECO:0000256" key="1">
    <source>
        <dbReference type="ARBA" id="ARBA00008601"/>
    </source>
</evidence>
<proteinExistence type="inferred from homology"/>
<dbReference type="SUPFAM" id="SSF52799">
    <property type="entry name" value="(Phosphotyrosine protein) phosphatases II"/>
    <property type="match status" value="1"/>
</dbReference>
<evidence type="ECO:0000256" key="2">
    <source>
        <dbReference type="ARBA" id="ARBA00013064"/>
    </source>
</evidence>
<name>A0A7S4HQY9_9STRA</name>
<keyword evidence="3" id="KW-0378">Hydrolase</keyword>
<reference evidence="7" key="1">
    <citation type="submission" date="2021-01" db="EMBL/GenBank/DDBJ databases">
        <authorList>
            <person name="Corre E."/>
            <person name="Pelletier E."/>
            <person name="Niang G."/>
            <person name="Scheremetjew M."/>
            <person name="Finn R."/>
            <person name="Kale V."/>
            <person name="Holt S."/>
            <person name="Cochrane G."/>
            <person name="Meng A."/>
            <person name="Brown T."/>
            <person name="Cohen L."/>
        </authorList>
    </citation>
    <scope>NUCLEOTIDE SEQUENCE</scope>
    <source>
        <strain evidence="7">Isolate 1302-5</strain>
    </source>
</reference>
<keyword evidence="4" id="KW-0904">Protein phosphatase</keyword>
<comment type="similarity">
    <text evidence="1">Belongs to the protein-tyrosine phosphatase family. Non-receptor class dual specificity subfamily.</text>
</comment>
<evidence type="ECO:0000256" key="3">
    <source>
        <dbReference type="ARBA" id="ARBA00022801"/>
    </source>
</evidence>
<dbReference type="InterPro" id="IPR000387">
    <property type="entry name" value="Tyr_Pase_dom"/>
</dbReference>
<dbReference type="PRINTS" id="PR00700">
    <property type="entry name" value="PRTYPHPHTASE"/>
</dbReference>
<dbReference type="Gene3D" id="3.90.190.10">
    <property type="entry name" value="Protein tyrosine phosphatase superfamily"/>
    <property type="match status" value="1"/>
</dbReference>
<dbReference type="Pfam" id="PF00782">
    <property type="entry name" value="DSPc"/>
    <property type="match status" value="1"/>
</dbReference>
<dbReference type="EMBL" id="HBKQ01004086">
    <property type="protein sequence ID" value="CAE2206348.1"/>
    <property type="molecule type" value="Transcribed_RNA"/>
</dbReference>
<dbReference type="GO" id="GO:0043409">
    <property type="term" value="P:negative regulation of MAPK cascade"/>
    <property type="evidence" value="ECO:0007669"/>
    <property type="project" value="TreeGrafter"/>
</dbReference>
<feature type="domain" description="Tyrosine-protein phosphatase" evidence="5">
    <location>
        <begin position="94"/>
        <end position="244"/>
    </location>
</feature>
<evidence type="ECO:0000256" key="4">
    <source>
        <dbReference type="ARBA" id="ARBA00022912"/>
    </source>
</evidence>
<dbReference type="PROSITE" id="PS50056">
    <property type="entry name" value="TYR_PHOSPHATASE_2"/>
    <property type="match status" value="1"/>
</dbReference>
<dbReference type="GO" id="GO:0005737">
    <property type="term" value="C:cytoplasm"/>
    <property type="evidence" value="ECO:0007669"/>
    <property type="project" value="TreeGrafter"/>
</dbReference>
<accession>A0A7S4HQY9</accession>
<dbReference type="AlphaFoldDB" id="A0A7S4HQY9"/>
<dbReference type="InterPro" id="IPR020422">
    <property type="entry name" value="TYR_PHOSPHATASE_DUAL_dom"/>
</dbReference>
<evidence type="ECO:0000259" key="5">
    <source>
        <dbReference type="PROSITE" id="PS50054"/>
    </source>
</evidence>
<dbReference type="InterPro" id="IPR000242">
    <property type="entry name" value="PTP_cat"/>
</dbReference>